<evidence type="ECO:0000313" key="3">
    <source>
        <dbReference type="EMBL" id="RDU95354.1"/>
    </source>
</evidence>
<dbReference type="EMBL" id="QRGA01000020">
    <property type="protein sequence ID" value="RDU95354.1"/>
    <property type="molecule type" value="Genomic_DNA"/>
</dbReference>
<evidence type="ECO:0000313" key="4">
    <source>
        <dbReference type="Proteomes" id="UP000256838"/>
    </source>
</evidence>
<keyword evidence="2" id="KW-1133">Transmembrane helix</keyword>
<protein>
    <submittedName>
        <fullName evidence="3">Uncharacterized protein</fullName>
    </submittedName>
</protein>
<keyword evidence="2" id="KW-0472">Membrane</keyword>
<dbReference type="AlphaFoldDB" id="A0A3D8JS22"/>
<sequence>MRPAFTPDRIEGQQYAALFYEMGSLLLPIFIGAGHRIAWRASFGATTMPHRARPSAHAHQHDNRRPRPAA</sequence>
<keyword evidence="2" id="KW-0812">Transmembrane</keyword>
<gene>
    <name evidence="3" type="ORF">DWV00_29360</name>
</gene>
<accession>A0A3D8JS22</accession>
<name>A0A3D8JS22_9BURK</name>
<feature type="region of interest" description="Disordered" evidence="1">
    <location>
        <begin position="49"/>
        <end position="70"/>
    </location>
</feature>
<reference evidence="3 4" key="1">
    <citation type="submission" date="2018-08" db="EMBL/GenBank/DDBJ databases">
        <title>Paraburkholderia sp. DHOM06 isolated from forest soil.</title>
        <authorList>
            <person name="Gao Z.-H."/>
            <person name="Qiu L.-H."/>
        </authorList>
    </citation>
    <scope>NUCLEOTIDE SEQUENCE [LARGE SCALE GENOMIC DNA]</scope>
    <source>
        <strain evidence="3 4">DHOM06</strain>
    </source>
</reference>
<evidence type="ECO:0000256" key="1">
    <source>
        <dbReference type="SAM" id="MobiDB-lite"/>
    </source>
</evidence>
<dbReference type="Proteomes" id="UP000256838">
    <property type="component" value="Unassembled WGS sequence"/>
</dbReference>
<comment type="caution">
    <text evidence="3">The sequence shown here is derived from an EMBL/GenBank/DDBJ whole genome shotgun (WGS) entry which is preliminary data.</text>
</comment>
<evidence type="ECO:0000256" key="2">
    <source>
        <dbReference type="SAM" id="Phobius"/>
    </source>
</evidence>
<proteinExistence type="predicted"/>
<organism evidence="3 4">
    <name type="scientific">Trinickia dinghuensis</name>
    <dbReference type="NCBI Taxonomy" id="2291023"/>
    <lineage>
        <taxon>Bacteria</taxon>
        <taxon>Pseudomonadati</taxon>
        <taxon>Pseudomonadota</taxon>
        <taxon>Betaproteobacteria</taxon>
        <taxon>Burkholderiales</taxon>
        <taxon>Burkholderiaceae</taxon>
        <taxon>Trinickia</taxon>
    </lineage>
</organism>
<feature type="transmembrane region" description="Helical" evidence="2">
    <location>
        <begin position="15"/>
        <end position="33"/>
    </location>
</feature>
<keyword evidence="4" id="KW-1185">Reference proteome</keyword>
<feature type="compositionally biased region" description="Basic and acidic residues" evidence="1">
    <location>
        <begin position="59"/>
        <end position="70"/>
    </location>
</feature>